<evidence type="ECO:0000256" key="1">
    <source>
        <dbReference type="ARBA" id="ARBA00001274"/>
    </source>
</evidence>
<evidence type="ECO:0000256" key="6">
    <source>
        <dbReference type="ARBA" id="ARBA00022624"/>
    </source>
</evidence>
<evidence type="ECO:0000256" key="4">
    <source>
        <dbReference type="ARBA" id="ARBA00010869"/>
    </source>
</evidence>
<evidence type="ECO:0000256" key="11">
    <source>
        <dbReference type="RuleBase" id="RU362012"/>
    </source>
</evidence>
<keyword evidence="9 11" id="KW-0456">Lyase</keyword>
<evidence type="ECO:0000256" key="8">
    <source>
        <dbReference type="ARBA" id="ARBA00022898"/>
    </source>
</evidence>
<evidence type="ECO:0000256" key="7">
    <source>
        <dbReference type="ARBA" id="ARBA00022737"/>
    </source>
</evidence>
<dbReference type="Gene3D" id="3.40.50.1100">
    <property type="match status" value="1"/>
</dbReference>
<dbReference type="PROSITE" id="PS51672">
    <property type="entry name" value="ACT_LIKE"/>
    <property type="match status" value="2"/>
</dbReference>
<dbReference type="GO" id="GO:0006567">
    <property type="term" value="P:L-threonine catabolic process"/>
    <property type="evidence" value="ECO:0007669"/>
    <property type="project" value="TreeGrafter"/>
</dbReference>
<dbReference type="NCBIfam" id="TIGR01124">
    <property type="entry name" value="ilvA_2Cterm"/>
    <property type="match status" value="1"/>
</dbReference>
<dbReference type="InterPro" id="IPR050147">
    <property type="entry name" value="Ser/Thr_Dehydratase"/>
</dbReference>
<name>A0A7S2SQ05_9STRA</name>
<dbReference type="InterPro" id="IPR001721">
    <property type="entry name" value="TD_ACT-like"/>
</dbReference>
<dbReference type="EMBL" id="HBHJ01026118">
    <property type="protein sequence ID" value="CAD9705826.1"/>
    <property type="molecule type" value="Transcribed_RNA"/>
</dbReference>
<dbReference type="UniPathway" id="UPA00047">
    <property type="reaction ID" value="UER00054"/>
</dbReference>
<evidence type="ECO:0000256" key="5">
    <source>
        <dbReference type="ARBA" id="ARBA00022605"/>
    </source>
</evidence>
<dbReference type="CDD" id="cd04907">
    <property type="entry name" value="ACT_ThrD-I_2"/>
    <property type="match status" value="1"/>
</dbReference>
<gene>
    <name evidence="13" type="ORF">RMAR1173_LOCUS17233</name>
</gene>
<evidence type="ECO:0000256" key="3">
    <source>
        <dbReference type="ARBA" id="ARBA00004810"/>
    </source>
</evidence>
<feature type="domain" description="ACT-like" evidence="12">
    <location>
        <begin position="233"/>
        <end position="309"/>
    </location>
</feature>
<dbReference type="FunFam" id="3.40.50.1100:FF:000008">
    <property type="entry name" value="L-threonine dehydratase"/>
    <property type="match status" value="1"/>
</dbReference>
<reference evidence="13" key="1">
    <citation type="submission" date="2021-01" db="EMBL/GenBank/DDBJ databases">
        <authorList>
            <person name="Corre E."/>
            <person name="Pelletier E."/>
            <person name="Niang G."/>
            <person name="Scheremetjew M."/>
            <person name="Finn R."/>
            <person name="Kale V."/>
            <person name="Holt S."/>
            <person name="Cochrane G."/>
            <person name="Meng A."/>
            <person name="Brown T."/>
            <person name="Cohen L."/>
        </authorList>
    </citation>
    <scope>NUCLEOTIDE SEQUENCE</scope>
    <source>
        <strain evidence="13">CCMP1243</strain>
    </source>
</reference>
<dbReference type="InterPro" id="IPR038110">
    <property type="entry name" value="TD_ACT-like_sf"/>
</dbReference>
<keyword evidence="7" id="KW-0677">Repeat</keyword>
<dbReference type="GO" id="GO:0003941">
    <property type="term" value="F:L-serine ammonia-lyase activity"/>
    <property type="evidence" value="ECO:0007669"/>
    <property type="project" value="TreeGrafter"/>
</dbReference>
<dbReference type="PANTHER" id="PTHR48078:SF11">
    <property type="entry name" value="THREONINE DEHYDRATASE, MITOCHONDRIAL"/>
    <property type="match status" value="1"/>
</dbReference>
<accession>A0A7S2SQ05</accession>
<dbReference type="Pfam" id="PF00585">
    <property type="entry name" value="Thr_dehydrat_C"/>
    <property type="match status" value="2"/>
</dbReference>
<dbReference type="EC" id="4.3.1.19" evidence="11"/>
<keyword evidence="10 11" id="KW-0100">Branched-chain amino acid biosynthesis</keyword>
<dbReference type="GO" id="GO:0004794">
    <property type="term" value="F:threonine deaminase activity"/>
    <property type="evidence" value="ECO:0007669"/>
    <property type="project" value="UniProtKB-UniRule"/>
</dbReference>
<proteinExistence type="inferred from homology"/>
<dbReference type="AlphaFoldDB" id="A0A7S2SQ05"/>
<organism evidence="13">
    <name type="scientific">Rhizochromulina marina</name>
    <dbReference type="NCBI Taxonomy" id="1034831"/>
    <lineage>
        <taxon>Eukaryota</taxon>
        <taxon>Sar</taxon>
        <taxon>Stramenopiles</taxon>
        <taxon>Ochrophyta</taxon>
        <taxon>Dictyochophyceae</taxon>
        <taxon>Rhizochromulinales</taxon>
        <taxon>Rhizochromulina</taxon>
    </lineage>
</organism>
<dbReference type="Pfam" id="PF00291">
    <property type="entry name" value="PALP"/>
    <property type="match status" value="1"/>
</dbReference>
<keyword evidence="8 11" id="KW-0663">Pyridoxal phosphate</keyword>
<dbReference type="Gene3D" id="3.40.1020.10">
    <property type="entry name" value="Biosynthetic Threonine Deaminase, Domain 3"/>
    <property type="match status" value="1"/>
</dbReference>
<keyword evidence="5 11" id="KW-0028">Amino-acid biosynthesis</keyword>
<keyword evidence="6 11" id="KW-0412">Isoleucine biosynthesis</keyword>
<protein>
    <recommendedName>
        <fullName evidence="11">Threonine dehydratase</fullName>
        <ecNumber evidence="11">4.3.1.19</ecNumber>
    </recommendedName>
    <alternativeName>
        <fullName evidence="11">Threonine deaminase</fullName>
    </alternativeName>
</protein>
<dbReference type="InterPro" id="IPR045865">
    <property type="entry name" value="ACT-like_dom_sf"/>
</dbReference>
<feature type="domain" description="ACT-like" evidence="12">
    <location>
        <begin position="334"/>
        <end position="405"/>
    </location>
</feature>
<dbReference type="InterPro" id="IPR001926">
    <property type="entry name" value="TrpB-like_PALP"/>
</dbReference>
<dbReference type="PANTHER" id="PTHR48078">
    <property type="entry name" value="THREONINE DEHYDRATASE, MITOCHONDRIAL-RELATED"/>
    <property type="match status" value="1"/>
</dbReference>
<dbReference type="InterPro" id="IPR005787">
    <property type="entry name" value="Thr_deHydtase_biosynth"/>
</dbReference>
<comment type="similarity">
    <text evidence="4 11">Belongs to the serine/threonine dehydratase family.</text>
</comment>
<comment type="cofactor">
    <cofactor evidence="2 11">
        <name>pyridoxal 5'-phosphate</name>
        <dbReference type="ChEBI" id="CHEBI:597326"/>
    </cofactor>
</comment>
<evidence type="ECO:0000256" key="9">
    <source>
        <dbReference type="ARBA" id="ARBA00023239"/>
    </source>
</evidence>
<dbReference type="GO" id="GO:0006565">
    <property type="term" value="P:L-serine catabolic process"/>
    <property type="evidence" value="ECO:0007669"/>
    <property type="project" value="TreeGrafter"/>
</dbReference>
<sequence length="414" mass="45024">MPLATPRIKVDAVRAFGGLTTEVVLHGNNYDEAAAEAQRFQKEQGLEMIHPFDDPAVIAGQGTVGAEILKQTTSRELDAIFVCCGGGGMLAGVAAYVKRVRPLVKVIGVEAEDAAGMTASLAAGQVVTLPSVGLFADGAAVRTVGQETFRVCSQLVDGMVTVTTDELCAAIKNGFEDTRCVFEPAGALGIAGAKKYLQDNHMLGSTVVAVTSGANIDFDRLRFVSERADSTETLLSVRIPERPGAFRDLYSVIAPRNVTEFSYRYNTAKRADVIISFQAKGNGAEKLRDKQQVIQELEDCGYGVSNLDNDELGKVHLRHLAGGRPPPGAVLNEQLYRFQFPEAPGALSRFLNSLNKGWDVSLFHYRSHGDDFGRVLVGILVSPTEEEQFNSFLQELGYEYHREGDNPLYDQFLR</sequence>
<evidence type="ECO:0000259" key="12">
    <source>
        <dbReference type="PROSITE" id="PS51672"/>
    </source>
</evidence>
<dbReference type="InterPro" id="IPR036052">
    <property type="entry name" value="TrpB-like_PALP_sf"/>
</dbReference>
<evidence type="ECO:0000256" key="2">
    <source>
        <dbReference type="ARBA" id="ARBA00001933"/>
    </source>
</evidence>
<dbReference type="CDD" id="cd04906">
    <property type="entry name" value="ACT_ThrD-I_1"/>
    <property type="match status" value="1"/>
</dbReference>
<dbReference type="SUPFAM" id="SSF53686">
    <property type="entry name" value="Tryptophan synthase beta subunit-like PLP-dependent enzymes"/>
    <property type="match status" value="1"/>
</dbReference>
<dbReference type="GO" id="GO:0009097">
    <property type="term" value="P:isoleucine biosynthetic process"/>
    <property type="evidence" value="ECO:0007669"/>
    <property type="project" value="UniProtKB-UniRule"/>
</dbReference>
<comment type="catalytic activity">
    <reaction evidence="1 11">
        <text>L-threonine = 2-oxobutanoate + NH4(+)</text>
        <dbReference type="Rhea" id="RHEA:22108"/>
        <dbReference type="ChEBI" id="CHEBI:16763"/>
        <dbReference type="ChEBI" id="CHEBI:28938"/>
        <dbReference type="ChEBI" id="CHEBI:57926"/>
        <dbReference type="EC" id="4.3.1.19"/>
    </reaction>
</comment>
<evidence type="ECO:0000313" key="13">
    <source>
        <dbReference type="EMBL" id="CAD9705826.1"/>
    </source>
</evidence>
<comment type="pathway">
    <text evidence="3 11">Amino-acid biosynthesis; L-isoleucine biosynthesis; 2-oxobutanoate from L-threonine: step 1/1.</text>
</comment>
<dbReference type="CDD" id="cd01562">
    <property type="entry name" value="Thr-dehyd"/>
    <property type="match status" value="1"/>
</dbReference>
<evidence type="ECO:0000256" key="10">
    <source>
        <dbReference type="ARBA" id="ARBA00023304"/>
    </source>
</evidence>
<dbReference type="SUPFAM" id="SSF55021">
    <property type="entry name" value="ACT-like"/>
    <property type="match status" value="1"/>
</dbReference>